<feature type="non-terminal residue" evidence="1">
    <location>
        <position position="72"/>
    </location>
</feature>
<sequence>MDGILSPDGESVLHESMWIEAILSPDESMYFHEGEWYSLDQGASSATSVRRATRLWRPEVREVNIIHSNDDD</sequence>
<proteinExistence type="predicted"/>
<evidence type="ECO:0000313" key="1">
    <source>
        <dbReference type="EMBL" id="SVC10875.1"/>
    </source>
</evidence>
<name>A0A382JGT4_9ZZZZ</name>
<organism evidence="1">
    <name type="scientific">marine metagenome</name>
    <dbReference type="NCBI Taxonomy" id="408172"/>
    <lineage>
        <taxon>unclassified sequences</taxon>
        <taxon>metagenomes</taxon>
        <taxon>ecological metagenomes</taxon>
    </lineage>
</organism>
<dbReference type="AlphaFoldDB" id="A0A382JGT4"/>
<protein>
    <submittedName>
        <fullName evidence="1">Uncharacterized protein</fullName>
    </submittedName>
</protein>
<gene>
    <name evidence="1" type="ORF">METZ01_LOCUS263729</name>
</gene>
<accession>A0A382JGT4</accession>
<dbReference type="EMBL" id="UINC01074044">
    <property type="protein sequence ID" value="SVC10875.1"/>
    <property type="molecule type" value="Genomic_DNA"/>
</dbReference>
<reference evidence="1" key="1">
    <citation type="submission" date="2018-05" db="EMBL/GenBank/DDBJ databases">
        <authorList>
            <person name="Lanie J.A."/>
            <person name="Ng W.-L."/>
            <person name="Kazmierczak K.M."/>
            <person name="Andrzejewski T.M."/>
            <person name="Davidsen T.M."/>
            <person name="Wayne K.J."/>
            <person name="Tettelin H."/>
            <person name="Glass J.I."/>
            <person name="Rusch D."/>
            <person name="Podicherti R."/>
            <person name="Tsui H.-C.T."/>
            <person name="Winkler M.E."/>
        </authorList>
    </citation>
    <scope>NUCLEOTIDE SEQUENCE</scope>
</reference>